<dbReference type="Pfam" id="PF00535">
    <property type="entry name" value="Glycos_transf_2"/>
    <property type="match status" value="1"/>
</dbReference>
<name>A0A644ZYN3_9ZZZZ</name>
<sequence length="640" mass="70352">MSSDASSIGVAAVVVTFNRLGLLQRLLTRLRTLSALDTILVVDNASTDGTGEWLAELCAAEPRVQYRTLPVNAGGAGGFHAGLQWAYDTGAELAWMMDDDGLPTPECLDQLLAYRGEFDFWGPAVLAEQRPDELCFPIRLPGTATVLRTLDDLQDAQVDGIVADVVIPFNGVLVTRELVERIGTVRADFFIWGDDVEYLWRAREAGARVATVVDAHFLHPATDDLGTPMMWGLTTYNHSPSDLKHYCMARNNTVNLKAHYGLMHAAMFWAKTAWFYTFVKPSAHRLALSAQAVAAGLRGDFTGHRQFLAPAAGAVPAAAGPGSVESDSRHQAAPGPAPQDETVAVVVVTYKRSELLDKLLDALAAQTRPADAIFVIDNSSDEPTAHVLAAHSELPLIVDHVGENLGGAGGFHRGLRAAYKAGFDRIWLMDDDVRPAPWALQALLTDGGEVLACVRENRHGRLVEKAAIRFDLTNPLRLRPKTATVDSTFPGRASMPPRVRIENAAFEGFMVHRDVVGEIGYPDPSYFIFYDDCDYVIRAERAGHDAYAVRDALMRRHYEFVQTNDLASWKGYYMYRNLFAVHLRYGTNLLVKLKPIVLTAGVVALSPVRGGLRETKNVLRALRDSWGMRRLDPRALPDPD</sequence>
<reference evidence="6" key="1">
    <citation type="submission" date="2019-08" db="EMBL/GenBank/DDBJ databases">
        <authorList>
            <person name="Kucharzyk K."/>
            <person name="Murdoch R.W."/>
            <person name="Higgins S."/>
            <person name="Loffler F."/>
        </authorList>
    </citation>
    <scope>NUCLEOTIDE SEQUENCE</scope>
</reference>
<gene>
    <name evidence="6" type="ORF">SDC9_92776</name>
</gene>
<dbReference type="Gene3D" id="3.90.550.10">
    <property type="entry name" value="Spore Coat Polysaccharide Biosynthesis Protein SpsA, Chain A"/>
    <property type="match status" value="1"/>
</dbReference>
<dbReference type="PANTHER" id="PTHR43179">
    <property type="entry name" value="RHAMNOSYLTRANSFERASE WBBL"/>
    <property type="match status" value="1"/>
</dbReference>
<feature type="region of interest" description="Disordered" evidence="4">
    <location>
        <begin position="318"/>
        <end position="338"/>
    </location>
</feature>
<dbReference type="InterPro" id="IPR029044">
    <property type="entry name" value="Nucleotide-diphossugar_trans"/>
</dbReference>
<dbReference type="GO" id="GO:0016757">
    <property type="term" value="F:glycosyltransferase activity"/>
    <property type="evidence" value="ECO:0007669"/>
    <property type="project" value="UniProtKB-KW"/>
</dbReference>
<evidence type="ECO:0000259" key="5">
    <source>
        <dbReference type="Pfam" id="PF00535"/>
    </source>
</evidence>
<dbReference type="PANTHER" id="PTHR43179:SF12">
    <property type="entry name" value="GALACTOFURANOSYLTRANSFERASE GLFT2"/>
    <property type="match status" value="1"/>
</dbReference>
<protein>
    <recommendedName>
        <fullName evidence="5">Glycosyltransferase 2-like domain-containing protein</fullName>
    </recommendedName>
</protein>
<comment type="caution">
    <text evidence="6">The sequence shown here is derived from an EMBL/GenBank/DDBJ whole genome shotgun (WGS) entry which is preliminary data.</text>
</comment>
<dbReference type="InterPro" id="IPR001173">
    <property type="entry name" value="Glyco_trans_2-like"/>
</dbReference>
<comment type="similarity">
    <text evidence="1">Belongs to the glycosyltransferase 2 family.</text>
</comment>
<keyword evidence="2" id="KW-0328">Glycosyltransferase</keyword>
<evidence type="ECO:0000256" key="4">
    <source>
        <dbReference type="SAM" id="MobiDB-lite"/>
    </source>
</evidence>
<evidence type="ECO:0000313" key="6">
    <source>
        <dbReference type="EMBL" id="MPM46080.1"/>
    </source>
</evidence>
<dbReference type="Pfam" id="PF13641">
    <property type="entry name" value="Glyco_tranf_2_3"/>
    <property type="match status" value="1"/>
</dbReference>
<accession>A0A644ZYN3</accession>
<dbReference type="EMBL" id="VSSQ01011133">
    <property type="protein sequence ID" value="MPM46080.1"/>
    <property type="molecule type" value="Genomic_DNA"/>
</dbReference>
<keyword evidence="3" id="KW-0808">Transferase</keyword>
<organism evidence="6">
    <name type="scientific">bioreactor metagenome</name>
    <dbReference type="NCBI Taxonomy" id="1076179"/>
    <lineage>
        <taxon>unclassified sequences</taxon>
        <taxon>metagenomes</taxon>
        <taxon>ecological metagenomes</taxon>
    </lineage>
</organism>
<proteinExistence type="inferred from homology"/>
<evidence type="ECO:0000256" key="1">
    <source>
        <dbReference type="ARBA" id="ARBA00006739"/>
    </source>
</evidence>
<dbReference type="Gene3D" id="3.90.550.60">
    <property type="match status" value="1"/>
</dbReference>
<feature type="domain" description="Glycosyltransferase 2-like" evidence="5">
    <location>
        <begin position="13"/>
        <end position="114"/>
    </location>
</feature>
<evidence type="ECO:0000256" key="2">
    <source>
        <dbReference type="ARBA" id="ARBA00022676"/>
    </source>
</evidence>
<evidence type="ECO:0000256" key="3">
    <source>
        <dbReference type="ARBA" id="ARBA00022679"/>
    </source>
</evidence>
<dbReference type="SUPFAM" id="SSF53448">
    <property type="entry name" value="Nucleotide-diphospho-sugar transferases"/>
    <property type="match status" value="2"/>
</dbReference>
<dbReference type="AlphaFoldDB" id="A0A644ZYN3"/>